<dbReference type="Proteomes" id="UP001165413">
    <property type="component" value="Unassembled WGS sequence"/>
</dbReference>
<comment type="caution">
    <text evidence="2">The sequence shown here is derived from an EMBL/GenBank/DDBJ whole genome shotgun (WGS) entry which is preliminary data.</text>
</comment>
<dbReference type="InterPro" id="IPR029063">
    <property type="entry name" value="SAM-dependent_MTases_sf"/>
</dbReference>
<dbReference type="GO" id="GO:0008757">
    <property type="term" value="F:S-adenosylmethionine-dependent methyltransferase activity"/>
    <property type="evidence" value="ECO:0007669"/>
    <property type="project" value="InterPro"/>
</dbReference>
<protein>
    <submittedName>
        <fullName evidence="2">Class I SAM-dependent methyltransferase</fullName>
    </submittedName>
</protein>
<dbReference type="RefSeq" id="WP_254099041.1">
    <property type="nucleotide sequence ID" value="NZ_JANATA010000004.1"/>
</dbReference>
<dbReference type="GO" id="GO:0032259">
    <property type="term" value="P:methylation"/>
    <property type="evidence" value="ECO:0007669"/>
    <property type="project" value="UniProtKB-KW"/>
</dbReference>
<organism evidence="2 3">
    <name type="scientific">Opacimonas viscosa</name>
    <dbReference type="NCBI Taxonomy" id="2961944"/>
    <lineage>
        <taxon>Bacteria</taxon>
        <taxon>Pseudomonadati</taxon>
        <taxon>Pseudomonadota</taxon>
        <taxon>Gammaproteobacteria</taxon>
        <taxon>Alteromonadales</taxon>
        <taxon>Alteromonadaceae</taxon>
        <taxon>Opacimonas</taxon>
    </lineage>
</organism>
<dbReference type="InterPro" id="IPR013216">
    <property type="entry name" value="Methyltransf_11"/>
</dbReference>
<reference evidence="2" key="1">
    <citation type="submission" date="2022-07" db="EMBL/GenBank/DDBJ databases">
        <title>Characterization of the Novel Bacterium Alteromonas immobilis LMIT006 and Alteromonas gregis LMIT007.</title>
        <authorList>
            <person name="Lin X."/>
        </authorList>
    </citation>
    <scope>NUCLEOTIDE SEQUENCE</scope>
    <source>
        <strain evidence="2">LMIT007</strain>
    </source>
</reference>
<proteinExistence type="predicted"/>
<keyword evidence="3" id="KW-1185">Reference proteome</keyword>
<evidence type="ECO:0000313" key="2">
    <source>
        <dbReference type="EMBL" id="MCP3428059.1"/>
    </source>
</evidence>
<evidence type="ECO:0000259" key="1">
    <source>
        <dbReference type="Pfam" id="PF08241"/>
    </source>
</evidence>
<accession>A0AA41WWY7</accession>
<dbReference type="Pfam" id="PF08241">
    <property type="entry name" value="Methyltransf_11"/>
    <property type="match status" value="1"/>
</dbReference>
<dbReference type="EMBL" id="JANATA010000004">
    <property type="protein sequence ID" value="MCP3428059.1"/>
    <property type="molecule type" value="Genomic_DNA"/>
</dbReference>
<evidence type="ECO:0000313" key="3">
    <source>
        <dbReference type="Proteomes" id="UP001165413"/>
    </source>
</evidence>
<keyword evidence="2" id="KW-0808">Transferase</keyword>
<sequence>MLLINQAFTTKTIIEPKAWSDIGNGQFIQVQTEQLLNMHCRQIFGDYVLHVGHLSSPVCLTQNHIKCTLYALPDKPKQENANHNQGVFLSDKCHLSITESSIDMVTLFHGLDFANDPHLLLREAERVLRSDGYLVLTGFNPFSQAGLLRFSPFYQQHLMKQARFFSLARVTEWLAVLGFVVRTVDHINTPKILGQSFSAFADAYFVVAQKQEIPLSVSRLKFAKLKPRLNPVSASWRGDVR</sequence>
<dbReference type="AlphaFoldDB" id="A0AA41WWY7"/>
<keyword evidence="2" id="KW-0489">Methyltransferase</keyword>
<feature type="domain" description="Methyltransferase type 11" evidence="1">
    <location>
        <begin position="83"/>
        <end position="136"/>
    </location>
</feature>
<name>A0AA41WWY7_9ALTE</name>
<dbReference type="Gene3D" id="3.40.50.150">
    <property type="entry name" value="Vaccinia Virus protein VP39"/>
    <property type="match status" value="1"/>
</dbReference>
<dbReference type="SUPFAM" id="SSF53335">
    <property type="entry name" value="S-adenosyl-L-methionine-dependent methyltransferases"/>
    <property type="match status" value="1"/>
</dbReference>
<gene>
    <name evidence="2" type="ORF">NLF92_03745</name>
</gene>